<organism evidence="2 3">
    <name type="scientific">Nonomuraea solani</name>
    <dbReference type="NCBI Taxonomy" id="1144553"/>
    <lineage>
        <taxon>Bacteria</taxon>
        <taxon>Bacillati</taxon>
        <taxon>Actinomycetota</taxon>
        <taxon>Actinomycetes</taxon>
        <taxon>Streptosporangiales</taxon>
        <taxon>Streptosporangiaceae</taxon>
        <taxon>Nonomuraea</taxon>
    </lineage>
</organism>
<dbReference type="InterPro" id="IPR036866">
    <property type="entry name" value="RibonucZ/Hydroxyglut_hydro"/>
</dbReference>
<dbReference type="PANTHER" id="PTHR43223">
    <property type="entry name" value="ALKYL/ARYL-SULFATASE"/>
    <property type="match status" value="1"/>
</dbReference>
<dbReference type="PANTHER" id="PTHR43223:SF2">
    <property type="entry name" value="METALLO-BETA-LACTAMASE DOMAIN-CONTAINING PROTEIN"/>
    <property type="match status" value="1"/>
</dbReference>
<feature type="domain" description="Metallo-beta-lactamase" evidence="1">
    <location>
        <begin position="41"/>
        <end position="234"/>
    </location>
</feature>
<dbReference type="RefSeq" id="WP_200824269.1">
    <property type="nucleotide sequence ID" value="NZ_FNVT01000008.1"/>
</dbReference>
<dbReference type="SMART" id="SM00849">
    <property type="entry name" value="Lactamase_B"/>
    <property type="match status" value="1"/>
</dbReference>
<dbReference type="InterPro" id="IPR038536">
    <property type="entry name" value="Alkyl/aryl-sulf_dimr_sf"/>
</dbReference>
<name>A0A1H6E736_9ACTN</name>
<dbReference type="Gene3D" id="1.25.40.880">
    <property type="entry name" value="Alkyl sulfatase, dimerisation domain"/>
    <property type="match status" value="1"/>
</dbReference>
<sequence>MIVEYADRVWHGESDDSIVDTGLEGKGVHPIAEGLGWWPGFGNVIAFETGGELVLFDTSSPFSAARLHEDVRRWSKAPLTTAIYSHGHIDHVFGTGPFEESGPRATVYAHKAVADRFERYLLTNGYNAVINQRQFQSPGLRWPTAYRHPDVTYGDALTVRRGGLTFDLRHAKGETDDATIGYVREHRLLLPGDLFIWVTPNCGNPQKVQRYPREWVHALRLMAALDAEIMLPSHGAPIFGGDRIRQALLETAEWLESLVTQTLELLNAGARLDEIVHSVSPPEHLAGRPYLRARYDEPEFVVRNLWRLYGGWYDGNPAHLKPAPEAELAKAVAELAGGPAALADAAMKALSEGDERLAGHFAEMAALAAPDDAGVHRVRAEVFSTRAANELSLMAKGIFNWAAAESERRS</sequence>
<evidence type="ECO:0000313" key="2">
    <source>
        <dbReference type="EMBL" id="SEG93061.1"/>
    </source>
</evidence>
<dbReference type="GO" id="GO:0046983">
    <property type="term" value="F:protein dimerization activity"/>
    <property type="evidence" value="ECO:0007669"/>
    <property type="project" value="InterPro"/>
</dbReference>
<proteinExistence type="predicted"/>
<accession>A0A1H6E736</accession>
<dbReference type="InterPro" id="IPR052195">
    <property type="entry name" value="Bact_Alkyl/Aryl-Sulfatase"/>
</dbReference>
<dbReference type="SUPFAM" id="SSF56281">
    <property type="entry name" value="Metallo-hydrolase/oxidoreductase"/>
    <property type="match status" value="1"/>
</dbReference>
<dbReference type="InterPro" id="IPR029228">
    <property type="entry name" value="Alkyl_sulf_dimr"/>
</dbReference>
<evidence type="ECO:0000259" key="1">
    <source>
        <dbReference type="SMART" id="SM00849"/>
    </source>
</evidence>
<dbReference type="AlphaFoldDB" id="A0A1H6E736"/>
<dbReference type="InterPro" id="IPR001279">
    <property type="entry name" value="Metallo-B-lactamas"/>
</dbReference>
<dbReference type="Pfam" id="PF14863">
    <property type="entry name" value="Alkyl_sulf_dimr"/>
    <property type="match status" value="1"/>
</dbReference>
<evidence type="ECO:0000313" key="3">
    <source>
        <dbReference type="Proteomes" id="UP000236732"/>
    </source>
</evidence>
<keyword evidence="3" id="KW-1185">Reference proteome</keyword>
<dbReference type="Gene3D" id="3.60.15.10">
    <property type="entry name" value="Ribonuclease Z/Hydroxyacylglutathione hydrolase-like"/>
    <property type="match status" value="1"/>
</dbReference>
<protein>
    <submittedName>
        <fullName evidence="2">Metallo-beta-lactamase superfamily protein</fullName>
    </submittedName>
</protein>
<reference evidence="2 3" key="1">
    <citation type="submission" date="2016-10" db="EMBL/GenBank/DDBJ databases">
        <authorList>
            <person name="de Groot N.N."/>
        </authorList>
    </citation>
    <scope>NUCLEOTIDE SEQUENCE [LARGE SCALE GENOMIC DNA]</scope>
    <source>
        <strain evidence="2 3">CGMCC 4.7037</strain>
    </source>
</reference>
<dbReference type="Pfam" id="PF00753">
    <property type="entry name" value="Lactamase_B"/>
    <property type="match status" value="1"/>
</dbReference>
<dbReference type="Proteomes" id="UP000236732">
    <property type="component" value="Unassembled WGS sequence"/>
</dbReference>
<gene>
    <name evidence="2" type="ORF">SAMN05444920_10828</name>
</gene>
<dbReference type="EMBL" id="FNVT01000008">
    <property type="protein sequence ID" value="SEG93061.1"/>
    <property type="molecule type" value="Genomic_DNA"/>
</dbReference>